<feature type="region of interest" description="Disordered" evidence="1">
    <location>
        <begin position="41"/>
        <end position="86"/>
    </location>
</feature>
<comment type="caution">
    <text evidence="2">The sequence shown here is derived from an EMBL/GenBank/DDBJ whole genome shotgun (WGS) entry which is preliminary data.</text>
</comment>
<feature type="compositionally biased region" description="Basic residues" evidence="1">
    <location>
        <begin position="53"/>
        <end position="65"/>
    </location>
</feature>
<feature type="compositionally biased region" description="Basic residues" evidence="1">
    <location>
        <begin position="1"/>
        <end position="13"/>
    </location>
</feature>
<name>A0A9R1UY60_LACSA</name>
<feature type="region of interest" description="Disordered" evidence="1">
    <location>
        <begin position="1"/>
        <end position="22"/>
    </location>
</feature>
<evidence type="ECO:0000313" key="2">
    <source>
        <dbReference type="EMBL" id="KAJ0194933.1"/>
    </source>
</evidence>
<evidence type="ECO:0000256" key="1">
    <source>
        <dbReference type="SAM" id="MobiDB-lite"/>
    </source>
</evidence>
<accession>A0A9R1UY60</accession>
<feature type="compositionally biased region" description="Polar residues" evidence="1">
    <location>
        <begin position="75"/>
        <end position="86"/>
    </location>
</feature>
<organism evidence="2 3">
    <name type="scientific">Lactuca sativa</name>
    <name type="common">Garden lettuce</name>
    <dbReference type="NCBI Taxonomy" id="4236"/>
    <lineage>
        <taxon>Eukaryota</taxon>
        <taxon>Viridiplantae</taxon>
        <taxon>Streptophyta</taxon>
        <taxon>Embryophyta</taxon>
        <taxon>Tracheophyta</taxon>
        <taxon>Spermatophyta</taxon>
        <taxon>Magnoliopsida</taxon>
        <taxon>eudicotyledons</taxon>
        <taxon>Gunneridae</taxon>
        <taxon>Pentapetalae</taxon>
        <taxon>asterids</taxon>
        <taxon>campanulids</taxon>
        <taxon>Asterales</taxon>
        <taxon>Asteraceae</taxon>
        <taxon>Cichorioideae</taxon>
        <taxon>Cichorieae</taxon>
        <taxon>Lactucinae</taxon>
        <taxon>Lactuca</taxon>
    </lineage>
</organism>
<keyword evidence="3" id="KW-1185">Reference proteome</keyword>
<dbReference type="AlphaFoldDB" id="A0A9R1UY60"/>
<evidence type="ECO:0000313" key="3">
    <source>
        <dbReference type="Proteomes" id="UP000235145"/>
    </source>
</evidence>
<gene>
    <name evidence="2" type="ORF">LSAT_V11C700366080</name>
</gene>
<protein>
    <submittedName>
        <fullName evidence="2">Uncharacterized protein</fullName>
    </submittedName>
</protein>
<sequence>MPGRPATKKRRRSSEKETKFATARVKVSRTVRCGNCFEFGHNKQSCTSETKPRVPHAPKKIGRPRKNQEEHESATTKTPINQNVDPNQHLVLEERLEGVHKPIEGQKLVGEGKNQDKGQNQENGQQEVDEDMVIQVIDEVSEGKSKSQKLSEILDDVEDGINEILRDIQEEEPEFLEGNANDVIPEKIQLNEEDVAMLRELGYNIGEIEGSKGIAMPLDDMAPVELVFVDDEVDDVQVDEVVDDVQVDDVEVVDDVQVDEVVDDVEVFVNDEGDDERVDEVQVEAGIEVVVEGVDDIVNNLPNLSTKPVHMKRKPSERILKLKLKKTVYEKDGSGSTKPVKLD</sequence>
<dbReference type="Proteomes" id="UP000235145">
    <property type="component" value="Unassembled WGS sequence"/>
</dbReference>
<reference evidence="2 3" key="1">
    <citation type="journal article" date="2017" name="Nat. Commun.">
        <title>Genome assembly with in vitro proximity ligation data and whole-genome triplication in lettuce.</title>
        <authorList>
            <person name="Reyes-Chin-Wo S."/>
            <person name="Wang Z."/>
            <person name="Yang X."/>
            <person name="Kozik A."/>
            <person name="Arikit S."/>
            <person name="Song C."/>
            <person name="Xia L."/>
            <person name="Froenicke L."/>
            <person name="Lavelle D.O."/>
            <person name="Truco M.J."/>
            <person name="Xia R."/>
            <person name="Zhu S."/>
            <person name="Xu C."/>
            <person name="Xu H."/>
            <person name="Xu X."/>
            <person name="Cox K."/>
            <person name="Korf I."/>
            <person name="Meyers B.C."/>
            <person name="Michelmore R.W."/>
        </authorList>
    </citation>
    <scope>NUCLEOTIDE SEQUENCE [LARGE SCALE GENOMIC DNA]</scope>
    <source>
        <strain evidence="3">cv. Salinas</strain>
        <tissue evidence="2">Seedlings</tissue>
    </source>
</reference>
<proteinExistence type="predicted"/>
<dbReference type="EMBL" id="NBSK02000007">
    <property type="protein sequence ID" value="KAJ0194933.1"/>
    <property type="molecule type" value="Genomic_DNA"/>
</dbReference>